<feature type="compositionally biased region" description="Basic and acidic residues" evidence="1">
    <location>
        <begin position="968"/>
        <end position="982"/>
    </location>
</feature>
<evidence type="ECO:0000313" key="4">
    <source>
        <dbReference type="Proteomes" id="UP000774617"/>
    </source>
</evidence>
<keyword evidence="2" id="KW-0472">Membrane</keyword>
<feature type="region of interest" description="Disordered" evidence="1">
    <location>
        <begin position="1311"/>
        <end position="1335"/>
    </location>
</feature>
<dbReference type="Proteomes" id="UP000774617">
    <property type="component" value="Unassembled WGS sequence"/>
</dbReference>
<feature type="compositionally biased region" description="Basic and acidic residues" evidence="1">
    <location>
        <begin position="26"/>
        <end position="42"/>
    </location>
</feature>
<evidence type="ECO:0008006" key="5">
    <source>
        <dbReference type="Google" id="ProtNLM"/>
    </source>
</evidence>
<feature type="region of interest" description="Disordered" evidence="1">
    <location>
        <begin position="953"/>
        <end position="987"/>
    </location>
</feature>
<feature type="transmembrane region" description="Helical" evidence="2">
    <location>
        <begin position="1589"/>
        <end position="1610"/>
    </location>
</feature>
<organism evidence="3 4">
    <name type="scientific">Macrophomina phaseolina</name>
    <dbReference type="NCBI Taxonomy" id="35725"/>
    <lineage>
        <taxon>Eukaryota</taxon>
        <taxon>Fungi</taxon>
        <taxon>Dikarya</taxon>
        <taxon>Ascomycota</taxon>
        <taxon>Pezizomycotina</taxon>
        <taxon>Dothideomycetes</taxon>
        <taxon>Dothideomycetes incertae sedis</taxon>
        <taxon>Botryosphaeriales</taxon>
        <taxon>Botryosphaeriaceae</taxon>
        <taxon>Macrophomina</taxon>
    </lineage>
</organism>
<feature type="region of interest" description="Disordered" evidence="1">
    <location>
        <begin position="1"/>
        <end position="114"/>
    </location>
</feature>
<keyword evidence="4" id="KW-1185">Reference proteome</keyword>
<feature type="compositionally biased region" description="Low complexity" evidence="1">
    <location>
        <begin position="324"/>
        <end position="334"/>
    </location>
</feature>
<evidence type="ECO:0000313" key="3">
    <source>
        <dbReference type="EMBL" id="KAH7052355.1"/>
    </source>
</evidence>
<reference evidence="3 4" key="1">
    <citation type="journal article" date="2021" name="Nat. Commun.">
        <title>Genetic determinants of endophytism in the Arabidopsis root mycobiome.</title>
        <authorList>
            <person name="Mesny F."/>
            <person name="Miyauchi S."/>
            <person name="Thiergart T."/>
            <person name="Pickel B."/>
            <person name="Atanasova L."/>
            <person name="Karlsson M."/>
            <person name="Huettel B."/>
            <person name="Barry K.W."/>
            <person name="Haridas S."/>
            <person name="Chen C."/>
            <person name="Bauer D."/>
            <person name="Andreopoulos W."/>
            <person name="Pangilinan J."/>
            <person name="LaButti K."/>
            <person name="Riley R."/>
            <person name="Lipzen A."/>
            <person name="Clum A."/>
            <person name="Drula E."/>
            <person name="Henrissat B."/>
            <person name="Kohler A."/>
            <person name="Grigoriev I.V."/>
            <person name="Martin F.M."/>
            <person name="Hacquard S."/>
        </authorList>
    </citation>
    <scope>NUCLEOTIDE SEQUENCE [LARGE SCALE GENOMIC DNA]</scope>
    <source>
        <strain evidence="3 4">MPI-SDFR-AT-0080</strain>
    </source>
</reference>
<gene>
    <name evidence="3" type="ORF">B0J12DRAFT_752023</name>
</gene>
<feature type="transmembrane region" description="Helical" evidence="2">
    <location>
        <begin position="1526"/>
        <end position="1546"/>
    </location>
</feature>
<feature type="compositionally biased region" description="Low complexity" evidence="1">
    <location>
        <begin position="53"/>
        <end position="67"/>
    </location>
</feature>
<feature type="compositionally biased region" description="Polar residues" evidence="1">
    <location>
        <begin position="1691"/>
        <end position="1701"/>
    </location>
</feature>
<feature type="compositionally biased region" description="Polar residues" evidence="1">
    <location>
        <begin position="1658"/>
        <end position="1670"/>
    </location>
</feature>
<feature type="compositionally biased region" description="Basic and acidic residues" evidence="1">
    <location>
        <begin position="100"/>
        <end position="111"/>
    </location>
</feature>
<evidence type="ECO:0000256" key="2">
    <source>
        <dbReference type="SAM" id="Phobius"/>
    </source>
</evidence>
<feature type="compositionally biased region" description="Polar residues" evidence="1">
    <location>
        <begin position="957"/>
        <end position="967"/>
    </location>
</feature>
<sequence length="1733" mass="196777">MATAPPAMDSPERPSKSNEQPAATSQERRVSLQESIPRDAATDKSPGVPPSPSASSASEASGQGAAEPQPPIMFYGILENLEDPPSDEEDGQQPSTPSVETEHGKDDEKTKTTPWKLPAEIVQRKTYASFGDSGTTASVNAFGKIMQISRFLDNANSGFYCLDTRDMDEPYNVQWRMDSLAELVADDTGGVGIIIKEDITEDECLTSDPPTLEYVHHRWPRFKTQSLGRDLKIQYYCTDGTIFQQYTWTLNKQSNKFPFSQVTFDRKLLIRDLDFHNESNRFNEASYKEPEYIPFLPTHKKSLIITHKLPSEAESKDSKEYQEEPQQPQQPQQQTNRPRSEEAQPHVAVCLVLTAFVNGIPAEIMETETDPDIYEIIVDDKAKNRSNKSGRLKITMAYRLQTARAQEHVSVSIVPTSDLKKMNSAFRSESQETVSNLKFSSNEHLDFALKRNLEHILSVCSIPLQPHSGVERVGREEVVPYVLTCGDMSGHRITGASSFFAFQFLLSVLKFIDSEDARECHFTPGTCASMGHSKGCQNHPEKCKTILPSVEWLKERIISTCRGHVKWICERAKPEKNIGFSPHYWATGEIIPDTPWNRLPSWTDSPLQILKVSEFSNHPKNGGDLALKELLQKINPWQKSLIDQNKRGKYVFPREYISDQDSKLPRYEIEYQGSVSPRTPDSLLVPDEADKIYYLSDHAWICCAVQGVEKLWEKLNPSKSDSIDNQITTDAEIKNDSDPNHGRCSEWRKNYSFAETKRIIVKRFTLENPFSSQRMLATSRTPTETRFLFYPRDTALLHASTTVFADGVKQASAKPGKDGARENSRKKQNHSIDQDWKYLLDVWNHSLDAQKSYDEYQDLDWTEPMWYVLVLIMSSRGKHVNGMETDKAFDAALHALLGSSSSNGLFPGLLNDANEPTFFEYEMKRDEYWDATFEIPFVLWNYARDVGEAGLAPKKGSGTSLGANRPDSATRSDAKSNTDRTDTLQTPEPFERWLRHIESKFSTSSKDAGRTGQIIDKTVPFENFLNLIDRKVLVEIWDDWLQDGPAALAFGVRPDLDDSLLGKFTEKELNQFLSGGMKQFRLTKNSECLDGLLSGENPVINHTHHRQSLCTDGIDRILEDRFDKASNSSTGGLIIDIPKHSQGNEIDTCKQSNAQIARTLRSTRTALNAKKRLVWLPGTDVTKALLCCSAAPKLERPRLSAFFVRHAKYEKYAFDTTAAALNEWETELHLSYYKLEKSIESKDDSVSAKIASPTSVTFNKVTLVRKVKSFRFIGDFFDRNWTCYFLENEREADADSIRSRLPRLSDVQRDIQRPEAKVKSENNDQEQPRKVKGEERPWQQRRVLELLLFYEILEDMEVATSKICHEAQASILDRGKTSAESPEIEIPHLFKLSRDGPRDSLSDSLFNGAQLIREAGKSSYNSITRRWRFFEQLLQALEDDLDENLETISEWNNREKDRELQRPRWTKNDEKRYRPAIIKLSVLCQKKTRELERLRSNLEAFRGSLSSRLDSTREDMSFRGSENMNLFTYVTVVFLPLGFATGIFSMSEAPASRVLEGMIITALATLLVTVLALMNARVAVSVLSKVSKIVAYSTLFLIWPVSKFLTIYAFNPLAHLFENWAFMEFLNSQLEHLKETPRIKKLQEKKHNAEDCKRKAEAQSSSNHIQTQGVAPSPYVDRKGDKDEKKHRSSQEGPQDTTTPADSGKLRGSSIAGERRGTFPRNLSTPPRADDKV</sequence>
<feature type="compositionally biased region" description="Basic and acidic residues" evidence="1">
    <location>
        <begin position="312"/>
        <end position="322"/>
    </location>
</feature>
<keyword evidence="2" id="KW-0812">Transmembrane</keyword>
<feature type="compositionally biased region" description="Basic and acidic residues" evidence="1">
    <location>
        <begin position="1676"/>
        <end position="1690"/>
    </location>
</feature>
<feature type="region of interest" description="Disordered" evidence="1">
    <location>
        <begin position="1642"/>
        <end position="1733"/>
    </location>
</feature>
<protein>
    <recommendedName>
        <fullName evidence="5">Mg2+ transporter protein CorA-like/Zinc transport protein ZntB</fullName>
    </recommendedName>
</protein>
<dbReference type="Pfam" id="PF01544">
    <property type="entry name" value="CorA"/>
    <property type="match status" value="1"/>
</dbReference>
<keyword evidence="2" id="KW-1133">Transmembrane helix</keyword>
<dbReference type="InterPro" id="IPR002523">
    <property type="entry name" value="MgTranspt_CorA/ZnTranspt_ZntB"/>
</dbReference>
<feature type="compositionally biased region" description="Basic and acidic residues" evidence="1">
    <location>
        <begin position="815"/>
        <end position="829"/>
    </location>
</feature>
<feature type="compositionally biased region" description="Acidic residues" evidence="1">
    <location>
        <begin position="80"/>
        <end position="91"/>
    </location>
</feature>
<proteinExistence type="predicted"/>
<feature type="region of interest" description="Disordered" evidence="1">
    <location>
        <begin position="312"/>
        <end position="343"/>
    </location>
</feature>
<dbReference type="Gene3D" id="1.20.58.340">
    <property type="entry name" value="Magnesium transport protein CorA, transmembrane region"/>
    <property type="match status" value="1"/>
</dbReference>
<feature type="transmembrane region" description="Helical" evidence="2">
    <location>
        <begin position="1558"/>
        <end position="1583"/>
    </location>
</feature>
<name>A0ABQ8GGA8_9PEZI</name>
<dbReference type="EMBL" id="JAGTJR010000011">
    <property type="protein sequence ID" value="KAH7052355.1"/>
    <property type="molecule type" value="Genomic_DNA"/>
</dbReference>
<feature type="compositionally biased region" description="Basic and acidic residues" evidence="1">
    <location>
        <begin position="1642"/>
        <end position="1657"/>
    </location>
</feature>
<feature type="region of interest" description="Disordered" evidence="1">
    <location>
        <begin position="810"/>
        <end position="829"/>
    </location>
</feature>
<evidence type="ECO:0000256" key="1">
    <source>
        <dbReference type="SAM" id="MobiDB-lite"/>
    </source>
</evidence>
<accession>A0ABQ8GGA8</accession>
<comment type="caution">
    <text evidence="3">The sequence shown here is derived from an EMBL/GenBank/DDBJ whole genome shotgun (WGS) entry which is preliminary data.</text>
</comment>